<accession>A0A5B7ISH9</accession>
<gene>
    <name evidence="1" type="ORF">E2C01_083460</name>
</gene>
<protein>
    <submittedName>
        <fullName evidence="1">Uncharacterized protein</fullName>
    </submittedName>
</protein>
<reference evidence="1 2" key="1">
    <citation type="submission" date="2019-05" db="EMBL/GenBank/DDBJ databases">
        <title>Another draft genome of Portunus trituberculatus and its Hox gene families provides insights of decapod evolution.</title>
        <authorList>
            <person name="Jeong J.-H."/>
            <person name="Song I."/>
            <person name="Kim S."/>
            <person name="Choi T."/>
            <person name="Kim D."/>
            <person name="Ryu S."/>
            <person name="Kim W."/>
        </authorList>
    </citation>
    <scope>NUCLEOTIDE SEQUENCE [LARGE SCALE GENOMIC DNA]</scope>
    <source>
        <tissue evidence="1">Muscle</tissue>
    </source>
</reference>
<comment type="caution">
    <text evidence="1">The sequence shown here is derived from an EMBL/GenBank/DDBJ whole genome shotgun (WGS) entry which is preliminary data.</text>
</comment>
<evidence type="ECO:0000313" key="2">
    <source>
        <dbReference type="Proteomes" id="UP000324222"/>
    </source>
</evidence>
<organism evidence="1 2">
    <name type="scientific">Portunus trituberculatus</name>
    <name type="common">Swimming crab</name>
    <name type="synonym">Neptunus trituberculatus</name>
    <dbReference type="NCBI Taxonomy" id="210409"/>
    <lineage>
        <taxon>Eukaryota</taxon>
        <taxon>Metazoa</taxon>
        <taxon>Ecdysozoa</taxon>
        <taxon>Arthropoda</taxon>
        <taxon>Crustacea</taxon>
        <taxon>Multicrustacea</taxon>
        <taxon>Malacostraca</taxon>
        <taxon>Eumalacostraca</taxon>
        <taxon>Eucarida</taxon>
        <taxon>Decapoda</taxon>
        <taxon>Pleocyemata</taxon>
        <taxon>Brachyura</taxon>
        <taxon>Eubrachyura</taxon>
        <taxon>Portunoidea</taxon>
        <taxon>Portunidae</taxon>
        <taxon>Portuninae</taxon>
        <taxon>Portunus</taxon>
    </lineage>
</organism>
<proteinExistence type="predicted"/>
<sequence>MNVRGPQSLKD</sequence>
<name>A0A5B7ISH9_PORTR</name>
<dbReference type="Proteomes" id="UP000324222">
    <property type="component" value="Unassembled WGS sequence"/>
</dbReference>
<evidence type="ECO:0000313" key="1">
    <source>
        <dbReference type="EMBL" id="MPC88551.1"/>
    </source>
</evidence>
<keyword evidence="2" id="KW-1185">Reference proteome</keyword>
<dbReference type="EMBL" id="VSRR010078144">
    <property type="protein sequence ID" value="MPC88551.1"/>
    <property type="molecule type" value="Genomic_DNA"/>
</dbReference>